<dbReference type="Gene3D" id="3.40.50.2300">
    <property type="match status" value="2"/>
</dbReference>
<keyword evidence="1" id="KW-0805">Transcription regulation</keyword>
<dbReference type="RefSeq" id="WP_048694730.1">
    <property type="nucleotide sequence ID" value="NZ_KQ130502.1"/>
</dbReference>
<dbReference type="InterPro" id="IPR000843">
    <property type="entry name" value="HTH_LacI"/>
</dbReference>
<evidence type="ECO:0000313" key="5">
    <source>
        <dbReference type="EMBL" id="KMT64163.1"/>
    </source>
</evidence>
<feature type="domain" description="HTH lacI-type" evidence="4">
    <location>
        <begin position="2"/>
        <end position="56"/>
    </location>
</feature>
<dbReference type="PANTHER" id="PTHR30146:SF109">
    <property type="entry name" value="HTH-TYPE TRANSCRIPTIONAL REGULATOR GALS"/>
    <property type="match status" value="1"/>
</dbReference>
<dbReference type="OrthoDB" id="9798934at2"/>
<evidence type="ECO:0000256" key="3">
    <source>
        <dbReference type="ARBA" id="ARBA00023163"/>
    </source>
</evidence>
<dbReference type="CDD" id="cd06270">
    <property type="entry name" value="PBP1_GalS-like"/>
    <property type="match status" value="1"/>
</dbReference>
<dbReference type="Pfam" id="PF13377">
    <property type="entry name" value="Peripla_BP_3"/>
    <property type="match status" value="1"/>
</dbReference>
<dbReference type="PRINTS" id="PR00036">
    <property type="entry name" value="HTHLACI"/>
</dbReference>
<sequence length="336" mass="36973">MITIKEIAKIAGVSATTVSRVINGRGKVGDKCRKKVQKLIDDLGYRPNINARALAGQKADFLGIVTPNFSSPFYGNLASGISDAAIDAKHRVMMSNSNKTNTVFDAVESLRDFGCDNIVLHNKDLSDDEIIKLAEENQGLVLINRFISEIANRCVWLDNCSAGRAAAEFLYKNGHRKIAIINSDRNISDPFDRLFGIKQYFSAKGIEIINDNIKYAVPSLQGGIDSARALAEEGADFTAVIAYNDTMAVGAMNEFQNLGFKVPEQISVMGFDDILIASTSRPFLTTMRYPIYDMGQYAAKLSIQLTKTEASSINQSHQFMSTLVERQSVKKMIESS</sequence>
<dbReference type="InterPro" id="IPR010982">
    <property type="entry name" value="Lambda_DNA-bd_dom_sf"/>
</dbReference>
<keyword evidence="6" id="KW-1185">Reference proteome</keyword>
<evidence type="ECO:0000256" key="1">
    <source>
        <dbReference type="ARBA" id="ARBA00023015"/>
    </source>
</evidence>
<dbReference type="InterPro" id="IPR028082">
    <property type="entry name" value="Peripla_BP_I"/>
</dbReference>
<dbReference type="GO" id="GO:0000976">
    <property type="term" value="F:transcription cis-regulatory region binding"/>
    <property type="evidence" value="ECO:0007669"/>
    <property type="project" value="TreeGrafter"/>
</dbReference>
<dbReference type="PANTHER" id="PTHR30146">
    <property type="entry name" value="LACI-RELATED TRANSCRIPTIONAL REPRESSOR"/>
    <property type="match status" value="1"/>
</dbReference>
<dbReference type="GO" id="GO:0003700">
    <property type="term" value="F:DNA-binding transcription factor activity"/>
    <property type="evidence" value="ECO:0007669"/>
    <property type="project" value="TreeGrafter"/>
</dbReference>
<dbReference type="EMBL" id="LAZL01000030">
    <property type="protein sequence ID" value="KMT64163.1"/>
    <property type="molecule type" value="Genomic_DNA"/>
</dbReference>
<keyword evidence="3" id="KW-0804">Transcription</keyword>
<dbReference type="STRING" id="1513271.XM47_15960"/>
<dbReference type="Pfam" id="PF00356">
    <property type="entry name" value="LacI"/>
    <property type="match status" value="1"/>
</dbReference>
<dbReference type="AlphaFoldDB" id="A0A0J8GTZ8"/>
<dbReference type="PROSITE" id="PS50932">
    <property type="entry name" value="HTH_LACI_2"/>
    <property type="match status" value="1"/>
</dbReference>
<keyword evidence="2" id="KW-0238">DNA-binding</keyword>
<accession>A0A0J8GTZ8</accession>
<dbReference type="CDD" id="cd01392">
    <property type="entry name" value="HTH_LacI"/>
    <property type="match status" value="1"/>
</dbReference>
<proteinExistence type="predicted"/>
<dbReference type="Gene3D" id="1.10.260.40">
    <property type="entry name" value="lambda repressor-like DNA-binding domains"/>
    <property type="match status" value="1"/>
</dbReference>
<organism evidence="5 6">
    <name type="scientific">Catenovulum maritimum</name>
    <dbReference type="NCBI Taxonomy" id="1513271"/>
    <lineage>
        <taxon>Bacteria</taxon>
        <taxon>Pseudomonadati</taxon>
        <taxon>Pseudomonadota</taxon>
        <taxon>Gammaproteobacteria</taxon>
        <taxon>Alteromonadales</taxon>
        <taxon>Alteromonadaceae</taxon>
        <taxon>Catenovulum</taxon>
    </lineage>
</organism>
<evidence type="ECO:0000259" key="4">
    <source>
        <dbReference type="PROSITE" id="PS50932"/>
    </source>
</evidence>
<evidence type="ECO:0000256" key="2">
    <source>
        <dbReference type="ARBA" id="ARBA00023125"/>
    </source>
</evidence>
<dbReference type="SUPFAM" id="SSF47413">
    <property type="entry name" value="lambda repressor-like DNA-binding domains"/>
    <property type="match status" value="1"/>
</dbReference>
<reference evidence="5 6" key="1">
    <citation type="submission" date="2015-04" db="EMBL/GenBank/DDBJ databases">
        <title>Draft Genome Sequence of the Novel Agar-Digesting Marine Bacterium Q1.</title>
        <authorList>
            <person name="Li Y."/>
            <person name="Li D."/>
            <person name="Chen G."/>
            <person name="Du Z."/>
        </authorList>
    </citation>
    <scope>NUCLEOTIDE SEQUENCE [LARGE SCALE GENOMIC DNA]</scope>
    <source>
        <strain evidence="5 6">Q1</strain>
    </source>
</reference>
<comment type="caution">
    <text evidence="5">The sequence shown here is derived from an EMBL/GenBank/DDBJ whole genome shotgun (WGS) entry which is preliminary data.</text>
</comment>
<dbReference type="PROSITE" id="PS00356">
    <property type="entry name" value="HTH_LACI_1"/>
    <property type="match status" value="1"/>
</dbReference>
<dbReference type="SUPFAM" id="SSF53822">
    <property type="entry name" value="Periplasmic binding protein-like I"/>
    <property type="match status" value="1"/>
</dbReference>
<dbReference type="InterPro" id="IPR046335">
    <property type="entry name" value="LacI/GalR-like_sensor"/>
</dbReference>
<protein>
    <recommendedName>
        <fullName evidence="4">HTH lacI-type domain-containing protein</fullName>
    </recommendedName>
</protein>
<dbReference type="Proteomes" id="UP000037600">
    <property type="component" value="Unassembled WGS sequence"/>
</dbReference>
<name>A0A0J8GTZ8_9ALTE</name>
<evidence type="ECO:0000313" key="6">
    <source>
        <dbReference type="Proteomes" id="UP000037600"/>
    </source>
</evidence>
<gene>
    <name evidence="5" type="ORF">XM47_15960</name>
</gene>
<dbReference type="SMART" id="SM00354">
    <property type="entry name" value="HTH_LACI"/>
    <property type="match status" value="1"/>
</dbReference>